<keyword evidence="3" id="KW-1185">Reference proteome</keyword>
<dbReference type="EMBL" id="BMIO01000005">
    <property type="protein sequence ID" value="GGD43646.1"/>
    <property type="molecule type" value="Genomic_DNA"/>
</dbReference>
<gene>
    <name evidence="2" type="ORF">GCM10010989_17230</name>
</gene>
<feature type="transmembrane region" description="Helical" evidence="1">
    <location>
        <begin position="78"/>
        <end position="100"/>
    </location>
</feature>
<keyword evidence="1" id="KW-0812">Transmembrane</keyword>
<proteinExistence type="predicted"/>
<evidence type="ECO:0000256" key="1">
    <source>
        <dbReference type="SAM" id="Phobius"/>
    </source>
</evidence>
<name>A0A916YGF3_9SPHN</name>
<evidence type="ECO:0000313" key="3">
    <source>
        <dbReference type="Proteomes" id="UP000598997"/>
    </source>
</evidence>
<reference evidence="2 3" key="1">
    <citation type="journal article" date="2014" name="Int. J. Syst. Evol. Microbiol.">
        <title>Complete genome sequence of Corynebacterium casei LMG S-19264T (=DSM 44701T), isolated from a smear-ripened cheese.</title>
        <authorList>
            <consortium name="US DOE Joint Genome Institute (JGI-PGF)"/>
            <person name="Walter F."/>
            <person name="Albersmeier A."/>
            <person name="Kalinowski J."/>
            <person name="Ruckert C."/>
        </authorList>
    </citation>
    <scope>NUCLEOTIDE SEQUENCE [LARGE SCALE GENOMIC DNA]</scope>
    <source>
        <strain evidence="2 3">CGMCC 1.15358</strain>
    </source>
</reference>
<evidence type="ECO:0000313" key="2">
    <source>
        <dbReference type="EMBL" id="GGD43646.1"/>
    </source>
</evidence>
<dbReference type="RefSeq" id="WP_066760777.1">
    <property type="nucleotide sequence ID" value="NZ_BMIO01000005.1"/>
</dbReference>
<accession>A0A916YGF3</accession>
<dbReference type="Proteomes" id="UP000598997">
    <property type="component" value="Unassembled WGS sequence"/>
</dbReference>
<feature type="transmembrane region" description="Helical" evidence="1">
    <location>
        <begin position="18"/>
        <end position="36"/>
    </location>
</feature>
<keyword evidence="1" id="KW-1133">Transmembrane helix</keyword>
<dbReference type="AlphaFoldDB" id="A0A916YGF3"/>
<organism evidence="2 3">
    <name type="scientific">Croceicoccus pelagius</name>
    <dbReference type="NCBI Taxonomy" id="1703341"/>
    <lineage>
        <taxon>Bacteria</taxon>
        <taxon>Pseudomonadati</taxon>
        <taxon>Pseudomonadota</taxon>
        <taxon>Alphaproteobacteria</taxon>
        <taxon>Sphingomonadales</taxon>
        <taxon>Erythrobacteraceae</taxon>
        <taxon>Croceicoccus</taxon>
    </lineage>
</organism>
<keyword evidence="1" id="KW-0472">Membrane</keyword>
<protein>
    <submittedName>
        <fullName evidence="2">Uncharacterized protein</fullName>
    </submittedName>
</protein>
<sequence length="101" mass="10815">MNSFAGERSDPLHGLPRVLMWSVIGALLLLPAIAMQFTREVHWGPGDFLFAALLLGGLGLGVEWIMRRIGGQTFRIAGIGVLLLTIMLIWAEGAVGIFGAA</sequence>
<feature type="transmembrane region" description="Helical" evidence="1">
    <location>
        <begin position="48"/>
        <end position="66"/>
    </location>
</feature>
<comment type="caution">
    <text evidence="2">The sequence shown here is derived from an EMBL/GenBank/DDBJ whole genome shotgun (WGS) entry which is preliminary data.</text>
</comment>